<evidence type="ECO:0000313" key="7">
    <source>
        <dbReference type="EMBL" id="KAK4177009.1"/>
    </source>
</evidence>
<dbReference type="Pfam" id="PF07731">
    <property type="entry name" value="Cu-oxidase_2"/>
    <property type="match status" value="1"/>
</dbReference>
<evidence type="ECO:0008006" key="9">
    <source>
        <dbReference type="Google" id="ProtNLM"/>
    </source>
</evidence>
<organism evidence="7 8">
    <name type="scientific">Triangularia setosa</name>
    <dbReference type="NCBI Taxonomy" id="2587417"/>
    <lineage>
        <taxon>Eukaryota</taxon>
        <taxon>Fungi</taxon>
        <taxon>Dikarya</taxon>
        <taxon>Ascomycota</taxon>
        <taxon>Pezizomycotina</taxon>
        <taxon>Sordariomycetes</taxon>
        <taxon>Sordariomycetidae</taxon>
        <taxon>Sordariales</taxon>
        <taxon>Podosporaceae</taxon>
        <taxon>Triangularia</taxon>
    </lineage>
</organism>
<dbReference type="Proteomes" id="UP001302321">
    <property type="component" value="Unassembled WGS sequence"/>
</dbReference>
<dbReference type="PANTHER" id="PTHR11709:SF414">
    <property type="entry name" value="ADR239WP"/>
    <property type="match status" value="1"/>
</dbReference>
<dbReference type="GO" id="GO:0005507">
    <property type="term" value="F:copper ion binding"/>
    <property type="evidence" value="ECO:0007669"/>
    <property type="project" value="InterPro"/>
</dbReference>
<dbReference type="GO" id="GO:0016491">
    <property type="term" value="F:oxidoreductase activity"/>
    <property type="evidence" value="ECO:0007669"/>
    <property type="project" value="UniProtKB-KW"/>
</dbReference>
<dbReference type="SUPFAM" id="SSF49503">
    <property type="entry name" value="Cupredoxins"/>
    <property type="match status" value="1"/>
</dbReference>
<comment type="similarity">
    <text evidence="1">Belongs to the multicopper oxidase family.</text>
</comment>
<dbReference type="PROSITE" id="PS00079">
    <property type="entry name" value="MULTICOPPER_OXIDASE1"/>
    <property type="match status" value="1"/>
</dbReference>
<feature type="compositionally biased region" description="Basic and acidic residues" evidence="4">
    <location>
        <begin position="26"/>
        <end position="45"/>
    </location>
</feature>
<dbReference type="InterPro" id="IPR045087">
    <property type="entry name" value="Cu-oxidase_fam"/>
</dbReference>
<evidence type="ECO:0000256" key="3">
    <source>
        <dbReference type="ARBA" id="ARBA00023002"/>
    </source>
</evidence>
<feature type="compositionally biased region" description="Polar residues" evidence="4">
    <location>
        <begin position="55"/>
        <end position="72"/>
    </location>
</feature>
<dbReference type="EMBL" id="MU866178">
    <property type="protein sequence ID" value="KAK4177009.1"/>
    <property type="molecule type" value="Genomic_DNA"/>
</dbReference>
<dbReference type="InterPro" id="IPR033138">
    <property type="entry name" value="Cu_oxidase_CS"/>
</dbReference>
<evidence type="ECO:0000256" key="2">
    <source>
        <dbReference type="ARBA" id="ARBA00022723"/>
    </source>
</evidence>
<dbReference type="PROSITE" id="PS00080">
    <property type="entry name" value="MULTICOPPER_OXIDASE2"/>
    <property type="match status" value="1"/>
</dbReference>
<dbReference type="AlphaFoldDB" id="A0AAN7A8A6"/>
<dbReference type="InterPro" id="IPR011706">
    <property type="entry name" value="Cu-oxidase_C"/>
</dbReference>
<comment type="caution">
    <text evidence="7">The sequence shown here is derived from an EMBL/GenBank/DDBJ whole genome shotgun (WGS) entry which is preliminary data.</text>
</comment>
<protein>
    <recommendedName>
        <fullName evidence="9">Plastocyanin-like domain-containing protein</fullName>
    </recommendedName>
</protein>
<dbReference type="PANTHER" id="PTHR11709">
    <property type="entry name" value="MULTI-COPPER OXIDASE"/>
    <property type="match status" value="1"/>
</dbReference>
<dbReference type="CDD" id="cd04205">
    <property type="entry name" value="CuRO_2_LCC_like"/>
    <property type="match status" value="1"/>
</dbReference>
<gene>
    <name evidence="7" type="ORF">QBC36DRAFT_372733</name>
</gene>
<evidence type="ECO:0000256" key="1">
    <source>
        <dbReference type="ARBA" id="ARBA00010609"/>
    </source>
</evidence>
<evidence type="ECO:0000313" key="8">
    <source>
        <dbReference type="Proteomes" id="UP001302321"/>
    </source>
</evidence>
<evidence type="ECO:0000256" key="4">
    <source>
        <dbReference type="SAM" id="MobiDB-lite"/>
    </source>
</evidence>
<name>A0AAN7A8A6_9PEZI</name>
<feature type="domain" description="Plastocyanin-like" evidence="6">
    <location>
        <begin position="260"/>
        <end position="320"/>
    </location>
</feature>
<sequence>MSRDDTQNPFRPSEKTAPTSRIIFDSGKDRNLDRFDAGSHVSAEEDRQDSDDDTQLQTISKEQRPNITNEKLPSSDPYICGPSPHRYTTPMITSPPLKNTAIHLHLINPSSFTSFYLTIDSHPELTIIEIDGIEVTPIAVPGVYVNIGQRYSILVTPVRSTGSFAISILESVNYQGTALLSYPSPYSNSSSDNIPPNPNTNIPPFKTISSKLIRIRQTSYSPLRANAQLWLSFSQDFTGDDADGYNNYAFPLTSKTYCYQRRTRRYNLDGPMRRDALIIPGLSHVVIRFLADKPGIWALHCHVAWHMEAGMLVTFLKRPDNLKHLIHDMELSTRELSRSFCADEVADTDITENPGLTRSST</sequence>
<keyword evidence="3" id="KW-0560">Oxidoreductase</keyword>
<keyword evidence="2" id="KW-0479">Metal-binding</keyword>
<dbReference type="InterPro" id="IPR008972">
    <property type="entry name" value="Cupredoxin"/>
</dbReference>
<dbReference type="InterPro" id="IPR001117">
    <property type="entry name" value="Cu-oxidase_2nd"/>
</dbReference>
<dbReference type="Gene3D" id="2.60.40.420">
    <property type="entry name" value="Cupredoxins - blue copper proteins"/>
    <property type="match status" value="2"/>
</dbReference>
<evidence type="ECO:0000259" key="6">
    <source>
        <dbReference type="Pfam" id="PF07731"/>
    </source>
</evidence>
<reference evidence="7" key="1">
    <citation type="journal article" date="2023" name="Mol. Phylogenet. Evol.">
        <title>Genome-scale phylogeny and comparative genomics of the fungal order Sordariales.</title>
        <authorList>
            <person name="Hensen N."/>
            <person name="Bonometti L."/>
            <person name="Westerberg I."/>
            <person name="Brannstrom I.O."/>
            <person name="Guillou S."/>
            <person name="Cros-Aarteil S."/>
            <person name="Calhoun S."/>
            <person name="Haridas S."/>
            <person name="Kuo A."/>
            <person name="Mondo S."/>
            <person name="Pangilinan J."/>
            <person name="Riley R."/>
            <person name="LaButti K."/>
            <person name="Andreopoulos B."/>
            <person name="Lipzen A."/>
            <person name="Chen C."/>
            <person name="Yan M."/>
            <person name="Daum C."/>
            <person name="Ng V."/>
            <person name="Clum A."/>
            <person name="Steindorff A."/>
            <person name="Ohm R.A."/>
            <person name="Martin F."/>
            <person name="Silar P."/>
            <person name="Natvig D.O."/>
            <person name="Lalanne C."/>
            <person name="Gautier V."/>
            <person name="Ament-Velasquez S.L."/>
            <person name="Kruys A."/>
            <person name="Hutchinson M.I."/>
            <person name="Powell A.J."/>
            <person name="Barry K."/>
            <person name="Miller A.N."/>
            <person name="Grigoriev I.V."/>
            <person name="Debuchy R."/>
            <person name="Gladieux P."/>
            <person name="Hiltunen Thoren M."/>
            <person name="Johannesson H."/>
        </authorList>
    </citation>
    <scope>NUCLEOTIDE SEQUENCE</scope>
    <source>
        <strain evidence="7">CBS 892.96</strain>
    </source>
</reference>
<dbReference type="InterPro" id="IPR002355">
    <property type="entry name" value="Cu_oxidase_Cu_BS"/>
</dbReference>
<dbReference type="Pfam" id="PF00394">
    <property type="entry name" value="Cu-oxidase"/>
    <property type="match status" value="1"/>
</dbReference>
<accession>A0AAN7A8A6</accession>
<keyword evidence="8" id="KW-1185">Reference proteome</keyword>
<feature type="domain" description="Plastocyanin-like" evidence="5">
    <location>
        <begin position="99"/>
        <end position="182"/>
    </location>
</feature>
<feature type="region of interest" description="Disordered" evidence="4">
    <location>
        <begin position="1"/>
        <end position="80"/>
    </location>
</feature>
<proteinExistence type="inferred from homology"/>
<evidence type="ECO:0000259" key="5">
    <source>
        <dbReference type="Pfam" id="PF00394"/>
    </source>
</evidence>
<reference evidence="7" key="2">
    <citation type="submission" date="2023-05" db="EMBL/GenBank/DDBJ databases">
        <authorList>
            <consortium name="Lawrence Berkeley National Laboratory"/>
            <person name="Steindorff A."/>
            <person name="Hensen N."/>
            <person name="Bonometti L."/>
            <person name="Westerberg I."/>
            <person name="Brannstrom I.O."/>
            <person name="Guillou S."/>
            <person name="Cros-Aarteil S."/>
            <person name="Calhoun S."/>
            <person name="Haridas S."/>
            <person name="Kuo A."/>
            <person name="Mondo S."/>
            <person name="Pangilinan J."/>
            <person name="Riley R."/>
            <person name="Labutti K."/>
            <person name="Andreopoulos B."/>
            <person name="Lipzen A."/>
            <person name="Chen C."/>
            <person name="Yanf M."/>
            <person name="Daum C."/>
            <person name="Ng V."/>
            <person name="Clum A."/>
            <person name="Ohm R."/>
            <person name="Martin F."/>
            <person name="Silar P."/>
            <person name="Natvig D."/>
            <person name="Lalanne C."/>
            <person name="Gautier V."/>
            <person name="Ament-Velasquez S.L."/>
            <person name="Kruys A."/>
            <person name="Hutchinson M.I."/>
            <person name="Powell A.J."/>
            <person name="Barry K."/>
            <person name="Miller A.N."/>
            <person name="Grigoriev I.V."/>
            <person name="Debuchy R."/>
            <person name="Gladieux P."/>
            <person name="Thoren M.H."/>
            <person name="Johannesson H."/>
        </authorList>
    </citation>
    <scope>NUCLEOTIDE SEQUENCE</scope>
    <source>
        <strain evidence="7">CBS 892.96</strain>
    </source>
</reference>